<evidence type="ECO:0000313" key="2">
    <source>
        <dbReference type="EMBL" id="GHG13547.1"/>
    </source>
</evidence>
<comment type="caution">
    <text evidence="2">The sequence shown here is derived from an EMBL/GenBank/DDBJ whole genome shotgun (WGS) entry which is preliminary data.</text>
</comment>
<dbReference type="Proteomes" id="UP000632849">
    <property type="component" value="Unassembled WGS sequence"/>
</dbReference>
<organism evidence="2 3">
    <name type="scientific">Streptomyces filamentosus</name>
    <name type="common">Streptomyces roseosporus</name>
    <dbReference type="NCBI Taxonomy" id="67294"/>
    <lineage>
        <taxon>Bacteria</taxon>
        <taxon>Bacillati</taxon>
        <taxon>Actinomycetota</taxon>
        <taxon>Actinomycetes</taxon>
        <taxon>Kitasatosporales</taxon>
        <taxon>Streptomycetaceae</taxon>
        <taxon>Streptomyces</taxon>
    </lineage>
</organism>
<dbReference type="AlphaFoldDB" id="A0A919BT76"/>
<dbReference type="EMBL" id="BNBE01000002">
    <property type="protein sequence ID" value="GHG13547.1"/>
    <property type="molecule type" value="Genomic_DNA"/>
</dbReference>
<protein>
    <submittedName>
        <fullName evidence="2">Uncharacterized protein</fullName>
    </submittedName>
</protein>
<reference evidence="2" key="1">
    <citation type="journal article" date="2014" name="Int. J. Syst. Evol. Microbiol.">
        <title>Complete genome sequence of Corynebacterium casei LMG S-19264T (=DSM 44701T), isolated from a smear-ripened cheese.</title>
        <authorList>
            <consortium name="US DOE Joint Genome Institute (JGI-PGF)"/>
            <person name="Walter F."/>
            <person name="Albersmeier A."/>
            <person name="Kalinowski J."/>
            <person name="Ruckert C."/>
        </authorList>
    </citation>
    <scope>NUCLEOTIDE SEQUENCE</scope>
    <source>
        <strain evidence="2">JCM 4122</strain>
    </source>
</reference>
<accession>A0A919BT76</accession>
<proteinExistence type="predicted"/>
<feature type="region of interest" description="Disordered" evidence="1">
    <location>
        <begin position="1"/>
        <end position="21"/>
    </location>
</feature>
<evidence type="ECO:0000256" key="1">
    <source>
        <dbReference type="SAM" id="MobiDB-lite"/>
    </source>
</evidence>
<reference evidence="2" key="2">
    <citation type="submission" date="2020-09" db="EMBL/GenBank/DDBJ databases">
        <authorList>
            <person name="Sun Q."/>
            <person name="Ohkuma M."/>
        </authorList>
    </citation>
    <scope>NUCLEOTIDE SEQUENCE</scope>
    <source>
        <strain evidence="2">JCM 4122</strain>
    </source>
</reference>
<feature type="compositionally biased region" description="Pro residues" evidence="1">
    <location>
        <begin position="1"/>
        <end position="11"/>
    </location>
</feature>
<keyword evidence="3" id="KW-1185">Reference proteome</keyword>
<name>A0A919BT76_STRFL</name>
<dbReference type="RefSeq" id="WP_190043315.1">
    <property type="nucleotide sequence ID" value="NZ_BNBE01000002.1"/>
</dbReference>
<sequence length="177" mass="19316">MPVLTAPPPTARPALAPTGGRGPVEQAVVAGALAAAGPETLVRTDVPQPDGSVRLYAAWTDRGGPLADRIDRLALARGLDAWSWVEILTHHQHTTHRGRIEVRTHPLRQILADVERGHRGNEEYRAGFVRLLAHDAERSGRPPLPAPGLPAWPGVGPQLWHRYTGGDMVLERHWLGR</sequence>
<evidence type="ECO:0000313" key="3">
    <source>
        <dbReference type="Proteomes" id="UP000632849"/>
    </source>
</evidence>
<gene>
    <name evidence="2" type="ORF">GCM10017667_54350</name>
</gene>